<accession>A0A1M6RGF7</accession>
<keyword evidence="3" id="KW-1185">Reference proteome</keyword>
<organism evidence="2 3">
    <name type="scientific">Marinobacter antarcticus</name>
    <dbReference type="NCBI Taxonomy" id="564117"/>
    <lineage>
        <taxon>Bacteria</taxon>
        <taxon>Pseudomonadati</taxon>
        <taxon>Pseudomonadota</taxon>
        <taxon>Gammaproteobacteria</taxon>
        <taxon>Pseudomonadales</taxon>
        <taxon>Marinobacteraceae</taxon>
        <taxon>Marinobacter</taxon>
    </lineage>
</organism>
<sequence length="35" mass="3816">MRQSTRSFLIFPAWGFILLGSAAFLYSAFAGMLGS</sequence>
<proteinExistence type="predicted"/>
<keyword evidence="1" id="KW-0472">Membrane</keyword>
<keyword evidence="1" id="KW-0812">Transmembrane</keyword>
<reference evidence="3" key="1">
    <citation type="submission" date="2016-11" db="EMBL/GenBank/DDBJ databases">
        <authorList>
            <person name="Varghese N."/>
            <person name="Submissions S."/>
        </authorList>
    </citation>
    <scope>NUCLEOTIDE SEQUENCE [LARGE SCALE GENOMIC DNA]</scope>
    <source>
        <strain evidence="3">CGMCC 1.10835</strain>
    </source>
</reference>
<dbReference type="EMBL" id="FRAQ01000001">
    <property type="protein sequence ID" value="SHK31500.1"/>
    <property type="molecule type" value="Genomic_DNA"/>
</dbReference>
<evidence type="ECO:0000256" key="1">
    <source>
        <dbReference type="SAM" id="Phobius"/>
    </source>
</evidence>
<dbReference type="AlphaFoldDB" id="A0A1M6RGF7"/>
<evidence type="ECO:0000313" key="2">
    <source>
        <dbReference type="EMBL" id="SHK31500.1"/>
    </source>
</evidence>
<gene>
    <name evidence="2" type="ORF">SAMN05216369_1493</name>
</gene>
<feature type="transmembrane region" description="Helical" evidence="1">
    <location>
        <begin position="7"/>
        <end position="29"/>
    </location>
</feature>
<protein>
    <submittedName>
        <fullName evidence="2">Uncharacterized protein</fullName>
    </submittedName>
</protein>
<name>A0A1M6RGF7_9GAMM</name>
<keyword evidence="1" id="KW-1133">Transmembrane helix</keyword>
<dbReference type="Proteomes" id="UP000184497">
    <property type="component" value="Unassembled WGS sequence"/>
</dbReference>
<evidence type="ECO:0000313" key="3">
    <source>
        <dbReference type="Proteomes" id="UP000184497"/>
    </source>
</evidence>